<dbReference type="GO" id="GO:0005506">
    <property type="term" value="F:iron ion binding"/>
    <property type="evidence" value="ECO:0007669"/>
    <property type="project" value="InterPro"/>
</dbReference>
<keyword evidence="7" id="KW-0732">Signal</keyword>
<dbReference type="InterPro" id="IPR036909">
    <property type="entry name" value="Cyt_c-like_dom_sf"/>
</dbReference>
<dbReference type="SUPFAM" id="SSF46626">
    <property type="entry name" value="Cytochrome c"/>
    <property type="match status" value="1"/>
</dbReference>
<keyword evidence="5 6" id="KW-0408">Iron</keyword>
<dbReference type="Pfam" id="PF13442">
    <property type="entry name" value="Cytochrome_CBB3"/>
    <property type="match status" value="1"/>
</dbReference>
<evidence type="ECO:0000256" key="5">
    <source>
        <dbReference type="ARBA" id="ARBA00023004"/>
    </source>
</evidence>
<reference evidence="9 10" key="1">
    <citation type="submission" date="2014-07" db="EMBL/GenBank/DDBJ databases">
        <title>Unique and conserved regions in Vibrio harveyi and related species in comparison with the shrimp pathogen Vibrio harveyi CAIM 1792.</title>
        <authorList>
            <person name="Espinoza-Valles I."/>
            <person name="Vora G."/>
            <person name="Leekitcharoenphon P."/>
            <person name="Ussery D."/>
            <person name="Hoj L."/>
            <person name="Gomez-Gil B."/>
        </authorList>
    </citation>
    <scope>NUCLEOTIDE SEQUENCE [LARGE SCALE GENOMIC DNA]</scope>
    <source>
        <strain evidence="10">CAIM 1854 / LMG 25443</strain>
    </source>
</reference>
<dbReference type="EMBL" id="JPRD01000020">
    <property type="protein sequence ID" value="KIF52689.1"/>
    <property type="molecule type" value="Genomic_DNA"/>
</dbReference>
<keyword evidence="2 6" id="KW-0349">Heme</keyword>
<evidence type="ECO:0000313" key="9">
    <source>
        <dbReference type="EMBL" id="KIF52689.1"/>
    </source>
</evidence>
<evidence type="ECO:0000313" key="10">
    <source>
        <dbReference type="Proteomes" id="UP000031586"/>
    </source>
</evidence>
<sequence>MRKFFFSAVLLLLASSSGFAGYKWFTDNQYGEADLAAGQQYFESYCVSCHGDKGHGDGMVTKATNIKPDNIFDELTNPFGTKVELIGTVLEGENGQSGAMPSFKSVLSEKQVNDIFEYIKSIN</sequence>
<evidence type="ECO:0000256" key="3">
    <source>
        <dbReference type="ARBA" id="ARBA00022723"/>
    </source>
</evidence>
<evidence type="ECO:0000256" key="6">
    <source>
        <dbReference type="PROSITE-ProRule" id="PRU00433"/>
    </source>
</evidence>
<dbReference type="PRINTS" id="PR00605">
    <property type="entry name" value="CYTCHROMECIC"/>
</dbReference>
<proteinExistence type="predicted"/>
<organism evidence="9 10">
    <name type="scientific">Vibrio owensii CAIM 1854 = LMG 25443</name>
    <dbReference type="NCBI Taxonomy" id="1229493"/>
    <lineage>
        <taxon>Bacteria</taxon>
        <taxon>Pseudomonadati</taxon>
        <taxon>Pseudomonadota</taxon>
        <taxon>Gammaproteobacteria</taxon>
        <taxon>Vibrionales</taxon>
        <taxon>Vibrionaceae</taxon>
        <taxon>Vibrio</taxon>
    </lineage>
</organism>
<name>A0A0C1Z949_9VIBR</name>
<keyword evidence="1" id="KW-0813">Transport</keyword>
<dbReference type="InterPro" id="IPR009056">
    <property type="entry name" value="Cyt_c-like_dom"/>
</dbReference>
<dbReference type="Proteomes" id="UP000031586">
    <property type="component" value="Unassembled WGS sequence"/>
</dbReference>
<comment type="caution">
    <text evidence="9">The sequence shown here is derived from an EMBL/GenBank/DDBJ whole genome shotgun (WGS) entry which is preliminary data.</text>
</comment>
<dbReference type="InterPro" id="IPR008168">
    <property type="entry name" value="Cyt_C_IC"/>
</dbReference>
<feature type="domain" description="Cytochrome c" evidence="8">
    <location>
        <begin position="33"/>
        <end position="123"/>
    </location>
</feature>
<dbReference type="RefSeq" id="WP_020195143.1">
    <property type="nucleotide sequence ID" value="NZ_BAOH01000012.1"/>
</dbReference>
<feature type="signal peptide" evidence="7">
    <location>
        <begin position="1"/>
        <end position="20"/>
    </location>
</feature>
<evidence type="ECO:0000259" key="8">
    <source>
        <dbReference type="PROSITE" id="PS51007"/>
    </source>
</evidence>
<evidence type="ECO:0000256" key="4">
    <source>
        <dbReference type="ARBA" id="ARBA00022982"/>
    </source>
</evidence>
<dbReference type="Gene3D" id="1.10.760.10">
    <property type="entry name" value="Cytochrome c-like domain"/>
    <property type="match status" value="1"/>
</dbReference>
<keyword evidence="4" id="KW-0249">Electron transport</keyword>
<dbReference type="GO" id="GO:0009055">
    <property type="term" value="F:electron transfer activity"/>
    <property type="evidence" value="ECO:0007669"/>
    <property type="project" value="InterPro"/>
</dbReference>
<evidence type="ECO:0000256" key="1">
    <source>
        <dbReference type="ARBA" id="ARBA00022448"/>
    </source>
</evidence>
<gene>
    <name evidence="9" type="ORF">H735_13680</name>
</gene>
<feature type="chain" id="PRO_5002143931" evidence="7">
    <location>
        <begin position="21"/>
        <end position="123"/>
    </location>
</feature>
<dbReference type="PATRIC" id="fig|1229493.5.peg.1876"/>
<keyword evidence="3 6" id="KW-0479">Metal-binding</keyword>
<dbReference type="AlphaFoldDB" id="A0A0C1Z949"/>
<evidence type="ECO:0000256" key="2">
    <source>
        <dbReference type="ARBA" id="ARBA00022617"/>
    </source>
</evidence>
<dbReference type="PROSITE" id="PS51007">
    <property type="entry name" value="CYTC"/>
    <property type="match status" value="1"/>
</dbReference>
<accession>A0A0C1Z949</accession>
<protein>
    <submittedName>
        <fullName evidence="9">Cytochrome C</fullName>
    </submittedName>
</protein>
<evidence type="ECO:0000256" key="7">
    <source>
        <dbReference type="SAM" id="SignalP"/>
    </source>
</evidence>
<dbReference type="GO" id="GO:0020037">
    <property type="term" value="F:heme binding"/>
    <property type="evidence" value="ECO:0007669"/>
    <property type="project" value="InterPro"/>
</dbReference>